<dbReference type="PROSITE" id="PS50089">
    <property type="entry name" value="ZF_RING_2"/>
    <property type="match status" value="1"/>
</dbReference>
<dbReference type="OrthoDB" id="4348522at2759"/>
<dbReference type="Pfam" id="PF13639">
    <property type="entry name" value="zf-RING_2"/>
    <property type="match status" value="1"/>
</dbReference>
<dbReference type="SUPFAM" id="SSF57850">
    <property type="entry name" value="RING/U-box"/>
    <property type="match status" value="1"/>
</dbReference>
<dbReference type="GO" id="GO:0008270">
    <property type="term" value="F:zinc ion binding"/>
    <property type="evidence" value="ECO:0007669"/>
    <property type="project" value="UniProtKB-KW"/>
</dbReference>
<accession>A0A6G1FH16</accession>
<name>A0A6G1FH16_9ORYZ</name>
<dbReference type="EMBL" id="SPHZ02000001">
    <property type="protein sequence ID" value="KAF0936179.1"/>
    <property type="molecule type" value="Genomic_DNA"/>
</dbReference>
<reference evidence="4 5" key="1">
    <citation type="submission" date="2019-11" db="EMBL/GenBank/DDBJ databases">
        <title>Whole genome sequence of Oryza granulata.</title>
        <authorList>
            <person name="Li W."/>
        </authorList>
    </citation>
    <scope>NUCLEOTIDE SEQUENCE [LARGE SCALE GENOMIC DNA]</scope>
    <source>
        <strain evidence="5">cv. Menghai</strain>
        <tissue evidence="4">Leaf</tissue>
    </source>
</reference>
<evidence type="ECO:0000313" key="4">
    <source>
        <dbReference type="EMBL" id="KAF0936179.1"/>
    </source>
</evidence>
<dbReference type="InterPro" id="IPR001841">
    <property type="entry name" value="Znf_RING"/>
</dbReference>
<feature type="domain" description="RING-type" evidence="3">
    <location>
        <begin position="143"/>
        <end position="192"/>
    </location>
</feature>
<evidence type="ECO:0000256" key="1">
    <source>
        <dbReference type="PROSITE-ProRule" id="PRU00175"/>
    </source>
</evidence>
<dbReference type="AlphaFoldDB" id="A0A6G1FH16"/>
<feature type="region of interest" description="Disordered" evidence="2">
    <location>
        <begin position="1"/>
        <end position="22"/>
    </location>
</feature>
<keyword evidence="1" id="KW-0479">Metal-binding</keyword>
<organism evidence="4 5">
    <name type="scientific">Oryza meyeriana var. granulata</name>
    <dbReference type="NCBI Taxonomy" id="110450"/>
    <lineage>
        <taxon>Eukaryota</taxon>
        <taxon>Viridiplantae</taxon>
        <taxon>Streptophyta</taxon>
        <taxon>Embryophyta</taxon>
        <taxon>Tracheophyta</taxon>
        <taxon>Spermatophyta</taxon>
        <taxon>Magnoliopsida</taxon>
        <taxon>Liliopsida</taxon>
        <taxon>Poales</taxon>
        <taxon>Poaceae</taxon>
        <taxon>BOP clade</taxon>
        <taxon>Oryzoideae</taxon>
        <taxon>Oryzeae</taxon>
        <taxon>Oryzinae</taxon>
        <taxon>Oryza</taxon>
        <taxon>Oryza meyeriana</taxon>
    </lineage>
</organism>
<evidence type="ECO:0000259" key="3">
    <source>
        <dbReference type="PROSITE" id="PS50089"/>
    </source>
</evidence>
<sequence length="200" mass="22617">MGSAASRQRRGEALPPAAPPEAAEPLPVGLQLPLVLLQGPDPPFPRLLNRFDGLPTEAQQAPPPPVPVLTGVAHAFFEAGIPRHPWDAEQPVHIVPYNLSTEGMAVVRKYLFRPLFSFWRWSEAVSRIGHVLHPQADQEDELCLFCTDEFRGNYLRRLPCDHLFHRRCIDYYFQMGNGNAEWQDGPVCPLCRVVFFLDIQ</sequence>
<keyword evidence="5" id="KW-1185">Reference proteome</keyword>
<evidence type="ECO:0000313" key="5">
    <source>
        <dbReference type="Proteomes" id="UP000479710"/>
    </source>
</evidence>
<evidence type="ECO:0000256" key="2">
    <source>
        <dbReference type="SAM" id="MobiDB-lite"/>
    </source>
</evidence>
<proteinExistence type="predicted"/>
<keyword evidence="1" id="KW-0862">Zinc</keyword>
<gene>
    <name evidence="4" type="ORF">E2562_039330</name>
</gene>
<dbReference type="InterPro" id="IPR013083">
    <property type="entry name" value="Znf_RING/FYVE/PHD"/>
</dbReference>
<keyword evidence="1" id="KW-0863">Zinc-finger</keyword>
<dbReference type="Gene3D" id="3.30.40.10">
    <property type="entry name" value="Zinc/RING finger domain, C3HC4 (zinc finger)"/>
    <property type="match status" value="1"/>
</dbReference>
<comment type="caution">
    <text evidence="4">The sequence shown here is derived from an EMBL/GenBank/DDBJ whole genome shotgun (WGS) entry which is preliminary data.</text>
</comment>
<dbReference type="Proteomes" id="UP000479710">
    <property type="component" value="Unassembled WGS sequence"/>
</dbReference>
<dbReference type="SMART" id="SM00184">
    <property type="entry name" value="RING"/>
    <property type="match status" value="1"/>
</dbReference>
<protein>
    <recommendedName>
        <fullName evidence="3">RING-type domain-containing protein</fullName>
    </recommendedName>
</protein>